<dbReference type="AlphaFoldDB" id="A0AAW1GSB0"/>
<gene>
    <name evidence="1" type="ORF">QE152_g41371</name>
</gene>
<proteinExistence type="predicted"/>
<evidence type="ECO:0000313" key="2">
    <source>
        <dbReference type="Proteomes" id="UP001458880"/>
    </source>
</evidence>
<keyword evidence="2" id="KW-1185">Reference proteome</keyword>
<dbReference type="Proteomes" id="UP001458880">
    <property type="component" value="Unassembled WGS sequence"/>
</dbReference>
<reference evidence="1 2" key="1">
    <citation type="journal article" date="2024" name="BMC Genomics">
        <title>De novo assembly and annotation of Popillia japonica's genome with initial clues to its potential as an invasive pest.</title>
        <authorList>
            <person name="Cucini C."/>
            <person name="Boschi S."/>
            <person name="Funari R."/>
            <person name="Cardaioli E."/>
            <person name="Iannotti N."/>
            <person name="Marturano G."/>
            <person name="Paoli F."/>
            <person name="Bruttini M."/>
            <person name="Carapelli A."/>
            <person name="Frati F."/>
            <person name="Nardi F."/>
        </authorList>
    </citation>
    <scope>NUCLEOTIDE SEQUENCE [LARGE SCALE GENOMIC DNA]</scope>
    <source>
        <strain evidence="1">DMR45628</strain>
    </source>
</reference>
<dbReference type="EMBL" id="JASPKY010003162">
    <property type="protein sequence ID" value="KAK9663799.1"/>
    <property type="molecule type" value="Genomic_DNA"/>
</dbReference>
<feature type="non-terminal residue" evidence="1">
    <location>
        <position position="1"/>
    </location>
</feature>
<comment type="caution">
    <text evidence="1">The sequence shown here is derived from an EMBL/GenBank/DDBJ whole genome shotgun (WGS) entry which is preliminary data.</text>
</comment>
<evidence type="ECO:0000313" key="1">
    <source>
        <dbReference type="EMBL" id="KAK9663799.1"/>
    </source>
</evidence>
<name>A0AAW1GSB0_POPJA</name>
<protein>
    <submittedName>
        <fullName evidence="1">Uncharacterized protein</fullName>
    </submittedName>
</protein>
<accession>A0AAW1GSB0</accession>
<organism evidence="1 2">
    <name type="scientific">Popillia japonica</name>
    <name type="common">Japanese beetle</name>
    <dbReference type="NCBI Taxonomy" id="7064"/>
    <lineage>
        <taxon>Eukaryota</taxon>
        <taxon>Metazoa</taxon>
        <taxon>Ecdysozoa</taxon>
        <taxon>Arthropoda</taxon>
        <taxon>Hexapoda</taxon>
        <taxon>Insecta</taxon>
        <taxon>Pterygota</taxon>
        <taxon>Neoptera</taxon>
        <taxon>Endopterygota</taxon>
        <taxon>Coleoptera</taxon>
        <taxon>Polyphaga</taxon>
        <taxon>Scarabaeiformia</taxon>
        <taxon>Scarabaeidae</taxon>
        <taxon>Rutelinae</taxon>
        <taxon>Popillia</taxon>
    </lineage>
</organism>
<sequence>ILVIYSFCIYEASTSKYENTKALTYKELEDIIETMSDVEDTDMSDVEDTDVAVIPLDVDELTDEGVIDDAEMFENRQIPSDITGTYI</sequence>